<dbReference type="EMBL" id="OCMF01000001">
    <property type="protein sequence ID" value="SOC78947.1"/>
    <property type="molecule type" value="Genomic_DNA"/>
</dbReference>
<dbReference type="OrthoDB" id="9809068at2"/>
<evidence type="ECO:0000256" key="2">
    <source>
        <dbReference type="ARBA" id="ARBA00009477"/>
    </source>
</evidence>
<dbReference type="Gene3D" id="2.40.30.170">
    <property type="match status" value="1"/>
</dbReference>
<keyword evidence="10" id="KW-1185">Reference proteome</keyword>
<dbReference type="Pfam" id="PF25917">
    <property type="entry name" value="BSH_RND"/>
    <property type="match status" value="1"/>
</dbReference>
<evidence type="ECO:0000259" key="5">
    <source>
        <dbReference type="Pfam" id="PF25876"/>
    </source>
</evidence>
<feature type="domain" description="Multidrug resistance protein MdtA-like barrel-sandwich hybrid" evidence="6">
    <location>
        <begin position="64"/>
        <end position="212"/>
    </location>
</feature>
<dbReference type="InterPro" id="IPR006143">
    <property type="entry name" value="RND_pump_MFP"/>
</dbReference>
<feature type="domain" description="Multidrug resistance protein MdtA-like alpha-helical hairpin" evidence="5">
    <location>
        <begin position="110"/>
        <end position="183"/>
    </location>
</feature>
<evidence type="ECO:0000259" key="8">
    <source>
        <dbReference type="Pfam" id="PF26002"/>
    </source>
</evidence>
<evidence type="ECO:0000313" key="9">
    <source>
        <dbReference type="EMBL" id="SOC78947.1"/>
    </source>
</evidence>
<evidence type="ECO:0000313" key="10">
    <source>
        <dbReference type="Proteomes" id="UP000219193"/>
    </source>
</evidence>
<dbReference type="Pfam" id="PF25967">
    <property type="entry name" value="RND-MFP_C"/>
    <property type="match status" value="1"/>
</dbReference>
<evidence type="ECO:0000256" key="1">
    <source>
        <dbReference type="ARBA" id="ARBA00004196"/>
    </source>
</evidence>
<organism evidence="9 10">
    <name type="scientific">Salinimicrobium sediminis</name>
    <dbReference type="NCBI Taxonomy" id="1343891"/>
    <lineage>
        <taxon>Bacteria</taxon>
        <taxon>Pseudomonadati</taxon>
        <taxon>Bacteroidota</taxon>
        <taxon>Flavobacteriia</taxon>
        <taxon>Flavobacteriales</taxon>
        <taxon>Flavobacteriaceae</taxon>
        <taxon>Salinimicrobium</taxon>
    </lineage>
</organism>
<dbReference type="RefSeq" id="WP_097054725.1">
    <property type="nucleotide sequence ID" value="NZ_OCMF01000001.1"/>
</dbReference>
<keyword evidence="4" id="KW-0175">Coiled coil</keyword>
<evidence type="ECO:0000259" key="7">
    <source>
        <dbReference type="Pfam" id="PF25967"/>
    </source>
</evidence>
<dbReference type="InterPro" id="IPR058627">
    <property type="entry name" value="MdtA-like_C"/>
</dbReference>
<proteinExistence type="inferred from homology"/>
<accession>A0A285X0T5</accession>
<dbReference type="Gene3D" id="2.40.420.20">
    <property type="match status" value="1"/>
</dbReference>
<comment type="subcellular location">
    <subcellularLocation>
        <location evidence="1">Cell envelope</location>
    </subcellularLocation>
</comment>
<evidence type="ECO:0000259" key="6">
    <source>
        <dbReference type="Pfam" id="PF25917"/>
    </source>
</evidence>
<protein>
    <submittedName>
        <fullName evidence="9">HlyD family secretion protein</fullName>
    </submittedName>
</protein>
<feature type="domain" description="AprE-like beta-barrel" evidence="8">
    <location>
        <begin position="228"/>
        <end position="319"/>
    </location>
</feature>
<feature type="domain" description="Multidrug resistance protein MdtA-like C-terminal permuted SH3" evidence="7">
    <location>
        <begin position="359"/>
        <end position="397"/>
    </location>
</feature>
<dbReference type="GO" id="GO:0015562">
    <property type="term" value="F:efflux transmembrane transporter activity"/>
    <property type="evidence" value="ECO:0007669"/>
    <property type="project" value="TreeGrafter"/>
</dbReference>
<dbReference type="Proteomes" id="UP000219193">
    <property type="component" value="Unassembled WGS sequence"/>
</dbReference>
<dbReference type="Gene3D" id="1.10.287.470">
    <property type="entry name" value="Helix hairpin bin"/>
    <property type="match status" value="1"/>
</dbReference>
<dbReference type="PANTHER" id="PTHR30469">
    <property type="entry name" value="MULTIDRUG RESISTANCE PROTEIN MDTA"/>
    <property type="match status" value="1"/>
</dbReference>
<dbReference type="InterPro" id="IPR058625">
    <property type="entry name" value="MdtA-like_BSH"/>
</dbReference>
<reference evidence="10" key="1">
    <citation type="submission" date="2017-09" db="EMBL/GenBank/DDBJ databases">
        <authorList>
            <person name="Varghese N."/>
            <person name="Submissions S."/>
        </authorList>
    </citation>
    <scope>NUCLEOTIDE SEQUENCE [LARGE SCALE GENOMIC DNA]</scope>
    <source>
        <strain evidence="10">CGMCC 1.12641</strain>
    </source>
</reference>
<dbReference type="AlphaFoldDB" id="A0A285X0T5"/>
<evidence type="ECO:0000256" key="3">
    <source>
        <dbReference type="ARBA" id="ARBA00022448"/>
    </source>
</evidence>
<feature type="coiled-coil region" evidence="4">
    <location>
        <begin position="110"/>
        <end position="137"/>
    </location>
</feature>
<comment type="similarity">
    <text evidence="2">Belongs to the membrane fusion protein (MFP) (TC 8.A.1) family.</text>
</comment>
<dbReference type="Pfam" id="PF25876">
    <property type="entry name" value="HH_MFP_RND"/>
    <property type="match status" value="1"/>
</dbReference>
<dbReference type="InterPro" id="IPR058624">
    <property type="entry name" value="MdtA-like_HH"/>
</dbReference>
<gene>
    <name evidence="9" type="ORF">SAMN06296241_0467</name>
</gene>
<dbReference type="NCBIfam" id="TIGR01730">
    <property type="entry name" value="RND_mfp"/>
    <property type="match status" value="1"/>
</dbReference>
<dbReference type="Pfam" id="PF26002">
    <property type="entry name" value="Beta-barrel_AprE"/>
    <property type="match status" value="1"/>
</dbReference>
<keyword evidence="3" id="KW-0813">Transport</keyword>
<evidence type="ECO:0000256" key="4">
    <source>
        <dbReference type="SAM" id="Coils"/>
    </source>
</evidence>
<dbReference type="PANTHER" id="PTHR30469:SF33">
    <property type="entry name" value="SLR1207 PROTEIN"/>
    <property type="match status" value="1"/>
</dbReference>
<name>A0A285X0T5_9FLAO</name>
<dbReference type="Gene3D" id="2.40.50.100">
    <property type="match status" value="1"/>
</dbReference>
<dbReference type="SUPFAM" id="SSF111369">
    <property type="entry name" value="HlyD-like secretion proteins"/>
    <property type="match status" value="1"/>
</dbReference>
<dbReference type="GO" id="GO:1990281">
    <property type="term" value="C:efflux pump complex"/>
    <property type="evidence" value="ECO:0007669"/>
    <property type="project" value="TreeGrafter"/>
</dbReference>
<dbReference type="InterPro" id="IPR058982">
    <property type="entry name" value="Beta-barrel_AprE"/>
</dbReference>
<sequence>MKKKTIFIIAAIALVLIILLVVGKKAGWFGKSGNFKEVEITQVERIDIIEKVSATGKIQPEIEVKLSSEVSGEIIELPVVEGQQVEKGDLLVRINPEIYQSNLERSRAGLQNIRSGLAQAEASLKEAEANYERNKSLFEKGIISKAEWDRIISAYEVAQATRQAAFYNVRSAEASVNEAQESLGRTNIYAPMSGTISSLDAELGERVVGTQQMAGTEILRVADLSNMEVEVDVNENDIVKISIGDSTLVEVDAYLKKEFKGIVTEISNSANATATADQVTNFKVKVKILKESYEDLLEGKPSNYSPFRPGMTATVDIITNRRNDVIGVPISAVVVKTDTSTARKPETSEKATDQLFETVYVKEGDEAKMRVVKTGIQDDANIEIKEGLKEDEEVITGPYNTVTKLLKPGDKVEVKTEKE</sequence>